<proteinExistence type="predicted"/>
<reference evidence="1" key="1">
    <citation type="submission" date="2014-09" db="EMBL/GenBank/DDBJ databases">
        <authorList>
            <person name="Magalhaes I.L.F."/>
            <person name="Oliveira U."/>
            <person name="Santos F.R."/>
            <person name="Vidigal T.H.D.A."/>
            <person name="Brescovit A.D."/>
            <person name="Santos A.J."/>
        </authorList>
    </citation>
    <scope>NUCLEOTIDE SEQUENCE</scope>
    <source>
        <tissue evidence="1">Shoot tissue taken approximately 20 cm above the soil surface</tissue>
    </source>
</reference>
<reference evidence="1" key="2">
    <citation type="journal article" date="2015" name="Data Brief">
        <title>Shoot transcriptome of the giant reed, Arundo donax.</title>
        <authorList>
            <person name="Barrero R.A."/>
            <person name="Guerrero F.D."/>
            <person name="Moolhuijzen P."/>
            <person name="Goolsby J.A."/>
            <person name="Tidwell J."/>
            <person name="Bellgard S.E."/>
            <person name="Bellgard M.I."/>
        </authorList>
    </citation>
    <scope>NUCLEOTIDE SEQUENCE</scope>
    <source>
        <tissue evidence="1">Shoot tissue taken approximately 20 cm above the soil surface</tissue>
    </source>
</reference>
<dbReference type="EMBL" id="GBRH01228166">
    <property type="protein sequence ID" value="JAD69729.1"/>
    <property type="molecule type" value="Transcribed_RNA"/>
</dbReference>
<dbReference type="AlphaFoldDB" id="A0A0A9C0C1"/>
<accession>A0A0A9C0C1</accession>
<protein>
    <submittedName>
        <fullName evidence="1">Uncharacterized protein</fullName>
    </submittedName>
</protein>
<sequence length="56" mass="6496">MAGAVAVLFHFPISFRLYTPETERGIHMKMSLLLPAFQNLDHQAFPKMFLDNLLIY</sequence>
<evidence type="ECO:0000313" key="1">
    <source>
        <dbReference type="EMBL" id="JAD69729.1"/>
    </source>
</evidence>
<organism evidence="1">
    <name type="scientific">Arundo donax</name>
    <name type="common">Giant reed</name>
    <name type="synonym">Donax arundinaceus</name>
    <dbReference type="NCBI Taxonomy" id="35708"/>
    <lineage>
        <taxon>Eukaryota</taxon>
        <taxon>Viridiplantae</taxon>
        <taxon>Streptophyta</taxon>
        <taxon>Embryophyta</taxon>
        <taxon>Tracheophyta</taxon>
        <taxon>Spermatophyta</taxon>
        <taxon>Magnoliopsida</taxon>
        <taxon>Liliopsida</taxon>
        <taxon>Poales</taxon>
        <taxon>Poaceae</taxon>
        <taxon>PACMAD clade</taxon>
        <taxon>Arundinoideae</taxon>
        <taxon>Arundineae</taxon>
        <taxon>Arundo</taxon>
    </lineage>
</organism>
<name>A0A0A9C0C1_ARUDO</name>